<dbReference type="InterPro" id="IPR001190">
    <property type="entry name" value="SRCR"/>
</dbReference>
<feature type="domain" description="SRCR" evidence="12">
    <location>
        <begin position="75"/>
        <end position="112"/>
    </location>
</feature>
<feature type="domain" description="SRCR" evidence="12">
    <location>
        <begin position="221"/>
        <end position="307"/>
    </location>
</feature>
<keyword evidence="6" id="KW-0472">Membrane</keyword>
<evidence type="ECO:0000256" key="2">
    <source>
        <dbReference type="ARBA" id="ARBA00022692"/>
    </source>
</evidence>
<evidence type="ECO:0000256" key="6">
    <source>
        <dbReference type="ARBA" id="ARBA00023136"/>
    </source>
</evidence>
<evidence type="ECO:0000256" key="5">
    <source>
        <dbReference type="ARBA" id="ARBA00022989"/>
    </source>
</evidence>
<keyword evidence="2" id="KW-0812">Transmembrane</keyword>
<dbReference type="PROSITE" id="PS50287">
    <property type="entry name" value="SRCR_2"/>
    <property type="match status" value="4"/>
</dbReference>
<dbReference type="Pfam" id="PF00530">
    <property type="entry name" value="SRCR"/>
    <property type="match status" value="3"/>
</dbReference>
<dbReference type="SMART" id="SM00202">
    <property type="entry name" value="SR"/>
    <property type="match status" value="3"/>
</dbReference>
<evidence type="ECO:0000259" key="12">
    <source>
        <dbReference type="PROSITE" id="PS50287"/>
    </source>
</evidence>
<dbReference type="Gene3D" id="3.10.250.10">
    <property type="entry name" value="SRCR-like domain"/>
    <property type="match status" value="4"/>
</dbReference>
<dbReference type="PANTHER" id="PTHR48071">
    <property type="entry name" value="SRCR DOMAIN-CONTAINING PROTEIN"/>
    <property type="match status" value="1"/>
</dbReference>
<evidence type="ECO:0000256" key="3">
    <source>
        <dbReference type="ARBA" id="ARBA00022729"/>
    </source>
</evidence>
<feature type="chain" id="PRO_5044793329" description="SRCR domain-containing protein" evidence="11">
    <location>
        <begin position="21"/>
        <end position="416"/>
    </location>
</feature>
<dbReference type="PANTHER" id="PTHR48071:SF18">
    <property type="entry name" value="DELETED IN MALIGNANT BRAIN TUMORS 1 PROTEIN-RELATED"/>
    <property type="match status" value="1"/>
</dbReference>
<gene>
    <name evidence="13" type="ORF">BaRGS_00027715</name>
</gene>
<evidence type="ECO:0000256" key="4">
    <source>
        <dbReference type="ARBA" id="ARBA00022737"/>
    </source>
</evidence>
<dbReference type="PROSITE" id="PS00420">
    <property type="entry name" value="SRCR_1"/>
    <property type="match status" value="2"/>
</dbReference>
<sequence length="416" mass="45200">MTRASVQILLLVLVLSVAGAVSRQNDCNANKAEKIAEMEAKLAKAKADMQAIYRRIADLTQHHEWEKEVTNLDQVRLVNGSTNSEGRVEIFVDTQWSPVSLGGFRATDADPVRLVDGAGPYEGRVEIQVGGQWGSICHNNWDNRDAQVVCRSLGYDGDGATAVSYARFGQGTGPVWLDTLQCAGSENHLFECPMTDAVGKTGCNHGGDAGVICDNWFRYPVRLVNGSGPWEGRVEFHAFGEWRPVLSSEWDDNDARVVCNMLGYTDSHAIAVGGNGYNRDTVFGPGSGNPWLYDVRCNGSETHLLQCFSPSAIDPIRLVGGKNYTEGRVEIQVNEEWGTVCNDGWDTNEARVVCRQLGFDSGNARAWTNNHFGQGSGHPYLDDMACTGSESYLLQCEMRGVGIAQCSSGANAGVSC</sequence>
<comment type="caution">
    <text evidence="9">Lacks conserved residue(s) required for the propagation of feature annotation.</text>
</comment>
<feature type="signal peptide" evidence="11">
    <location>
        <begin position="1"/>
        <end position="20"/>
    </location>
</feature>
<dbReference type="GO" id="GO:0016020">
    <property type="term" value="C:membrane"/>
    <property type="evidence" value="ECO:0007669"/>
    <property type="project" value="UniProtKB-SubCell"/>
</dbReference>
<feature type="disulfide bond" evidence="9">
    <location>
        <begin position="297"/>
        <end position="307"/>
    </location>
</feature>
<evidence type="ECO:0000256" key="7">
    <source>
        <dbReference type="ARBA" id="ARBA00023157"/>
    </source>
</evidence>
<comment type="caution">
    <text evidence="13">The sequence shown here is derived from an EMBL/GenBank/DDBJ whole genome shotgun (WGS) entry which is preliminary data.</text>
</comment>
<evidence type="ECO:0000256" key="9">
    <source>
        <dbReference type="PROSITE-ProRule" id="PRU00196"/>
    </source>
</evidence>
<name>A0ABD0K205_9CAEN</name>
<proteinExistence type="predicted"/>
<feature type="domain" description="SRCR" evidence="12">
    <location>
        <begin position="316"/>
        <end position="416"/>
    </location>
</feature>
<dbReference type="AlphaFoldDB" id="A0ABD0K205"/>
<evidence type="ECO:0000313" key="14">
    <source>
        <dbReference type="Proteomes" id="UP001519460"/>
    </source>
</evidence>
<feature type="disulfide bond" evidence="9">
    <location>
        <begin position="386"/>
        <end position="396"/>
    </location>
</feature>
<feature type="disulfide bond" evidence="9">
    <location>
        <begin position="182"/>
        <end position="192"/>
    </location>
</feature>
<evidence type="ECO:0000256" key="11">
    <source>
        <dbReference type="SAM" id="SignalP"/>
    </source>
</evidence>
<dbReference type="EMBL" id="JACVVK020000268">
    <property type="protein sequence ID" value="KAK7481079.1"/>
    <property type="molecule type" value="Genomic_DNA"/>
</dbReference>
<dbReference type="InterPro" id="IPR036772">
    <property type="entry name" value="SRCR-like_dom_sf"/>
</dbReference>
<keyword evidence="7 9" id="KW-1015">Disulfide bond</keyword>
<dbReference type="SUPFAM" id="SSF56487">
    <property type="entry name" value="SRCR-like"/>
    <property type="match status" value="4"/>
</dbReference>
<dbReference type="Proteomes" id="UP001519460">
    <property type="component" value="Unassembled WGS sequence"/>
</dbReference>
<protein>
    <recommendedName>
        <fullName evidence="12">SRCR domain-containing protein</fullName>
    </recommendedName>
</protein>
<evidence type="ECO:0000313" key="13">
    <source>
        <dbReference type="EMBL" id="KAK7481079.1"/>
    </source>
</evidence>
<dbReference type="FunFam" id="3.10.250.10:FF:000011">
    <property type="entry name" value="Scavenger receptor class A member 5"/>
    <property type="match status" value="1"/>
</dbReference>
<keyword evidence="10" id="KW-0175">Coiled coil</keyword>
<evidence type="ECO:0000256" key="10">
    <source>
        <dbReference type="SAM" id="Coils"/>
    </source>
</evidence>
<comment type="subcellular location">
    <subcellularLocation>
        <location evidence="1">Membrane</location>
        <topology evidence="1">Single-pass membrane protein</topology>
    </subcellularLocation>
</comment>
<accession>A0ABD0K205</accession>
<reference evidence="13 14" key="1">
    <citation type="journal article" date="2023" name="Sci. Data">
        <title>Genome assembly of the Korean intertidal mud-creeper Batillaria attramentaria.</title>
        <authorList>
            <person name="Patra A.K."/>
            <person name="Ho P.T."/>
            <person name="Jun S."/>
            <person name="Lee S.J."/>
            <person name="Kim Y."/>
            <person name="Won Y.J."/>
        </authorList>
    </citation>
    <scope>NUCLEOTIDE SEQUENCE [LARGE SCALE GENOMIC DNA]</scope>
    <source>
        <strain evidence="13">Wonlab-2016</strain>
    </source>
</reference>
<dbReference type="FunFam" id="3.10.250.10:FF:000006">
    <property type="entry name" value="neurotrypsin isoform X2"/>
    <property type="match status" value="1"/>
</dbReference>
<dbReference type="FunFam" id="3.10.250.10:FF:000016">
    <property type="entry name" value="Scavenger receptor cysteine-rich protein type 12"/>
    <property type="match status" value="1"/>
</dbReference>
<dbReference type="PRINTS" id="PR00258">
    <property type="entry name" value="SPERACTRCPTR"/>
</dbReference>
<keyword evidence="8" id="KW-0325">Glycoprotein</keyword>
<keyword evidence="5" id="KW-1133">Transmembrane helix</keyword>
<evidence type="ECO:0000256" key="1">
    <source>
        <dbReference type="ARBA" id="ARBA00004167"/>
    </source>
</evidence>
<feature type="coiled-coil region" evidence="10">
    <location>
        <begin position="28"/>
        <end position="62"/>
    </location>
</feature>
<feature type="domain" description="SRCR" evidence="12">
    <location>
        <begin position="112"/>
        <end position="214"/>
    </location>
</feature>
<evidence type="ECO:0000256" key="8">
    <source>
        <dbReference type="ARBA" id="ARBA00023180"/>
    </source>
</evidence>
<organism evidence="13 14">
    <name type="scientific">Batillaria attramentaria</name>
    <dbReference type="NCBI Taxonomy" id="370345"/>
    <lineage>
        <taxon>Eukaryota</taxon>
        <taxon>Metazoa</taxon>
        <taxon>Spiralia</taxon>
        <taxon>Lophotrochozoa</taxon>
        <taxon>Mollusca</taxon>
        <taxon>Gastropoda</taxon>
        <taxon>Caenogastropoda</taxon>
        <taxon>Sorbeoconcha</taxon>
        <taxon>Cerithioidea</taxon>
        <taxon>Batillariidae</taxon>
        <taxon>Batillaria</taxon>
    </lineage>
</organism>
<keyword evidence="3 11" id="KW-0732">Signal</keyword>
<keyword evidence="14" id="KW-1185">Reference proteome</keyword>
<keyword evidence="4" id="KW-0677">Repeat</keyword>